<dbReference type="STRING" id="1095776.SAMN04515672_4384"/>
<organism evidence="1 2">
    <name type="scientific">Natronorubrum texcoconense</name>
    <dbReference type="NCBI Taxonomy" id="1095776"/>
    <lineage>
        <taxon>Archaea</taxon>
        <taxon>Methanobacteriati</taxon>
        <taxon>Methanobacteriota</taxon>
        <taxon>Stenosarchaea group</taxon>
        <taxon>Halobacteria</taxon>
        <taxon>Halobacteriales</taxon>
        <taxon>Natrialbaceae</taxon>
        <taxon>Natronorubrum</taxon>
    </lineage>
</organism>
<name>A0A1G9G1R3_9EURY</name>
<reference evidence="2" key="1">
    <citation type="submission" date="2016-10" db="EMBL/GenBank/DDBJ databases">
        <authorList>
            <person name="Varghese N."/>
            <person name="Submissions S."/>
        </authorList>
    </citation>
    <scope>NUCLEOTIDE SEQUENCE [LARGE SCALE GENOMIC DNA]</scope>
    <source>
        <strain evidence="2">B4,CECT 8067,JCM 17497</strain>
    </source>
</reference>
<proteinExistence type="predicted"/>
<evidence type="ECO:0000313" key="2">
    <source>
        <dbReference type="Proteomes" id="UP000198882"/>
    </source>
</evidence>
<protein>
    <submittedName>
        <fullName evidence="1">Uncharacterized protein</fullName>
    </submittedName>
</protein>
<gene>
    <name evidence="1" type="ORF">SAMN04515672_4384</name>
</gene>
<sequence>MGCLEAGPLGTHRKVPNVLEHVGRGFRSPLGILEAMRQDSLRAHNCRVHEPDASDDNYVGSDHDEPTRYAINPDDEAVALPLLSDTALVVSEDAILESRGGPRR</sequence>
<keyword evidence="2" id="KW-1185">Reference proteome</keyword>
<evidence type="ECO:0000313" key="1">
    <source>
        <dbReference type="EMBL" id="SDK94604.1"/>
    </source>
</evidence>
<accession>A0A1G9G1R3</accession>
<dbReference type="EMBL" id="FNFE01000008">
    <property type="protein sequence ID" value="SDK94604.1"/>
    <property type="molecule type" value="Genomic_DNA"/>
</dbReference>
<dbReference type="Proteomes" id="UP000198882">
    <property type="component" value="Unassembled WGS sequence"/>
</dbReference>
<dbReference type="AlphaFoldDB" id="A0A1G9G1R3"/>